<dbReference type="Proteomes" id="UP001612915">
    <property type="component" value="Unassembled WGS sequence"/>
</dbReference>
<evidence type="ECO:0008006" key="3">
    <source>
        <dbReference type="Google" id="ProtNLM"/>
    </source>
</evidence>
<comment type="caution">
    <text evidence="1">The sequence shown here is derived from an EMBL/GenBank/DDBJ whole genome shotgun (WGS) entry which is preliminary data.</text>
</comment>
<dbReference type="RefSeq" id="WP_398280255.1">
    <property type="nucleotide sequence ID" value="NZ_JBITLV010000003.1"/>
</dbReference>
<keyword evidence="2" id="KW-1185">Reference proteome</keyword>
<dbReference type="EMBL" id="JBITLV010000003">
    <property type="protein sequence ID" value="MFI7587837.1"/>
    <property type="molecule type" value="Genomic_DNA"/>
</dbReference>
<evidence type="ECO:0000313" key="1">
    <source>
        <dbReference type="EMBL" id="MFI7587837.1"/>
    </source>
</evidence>
<sequence length="333" mass="34969">MSQSPDDIPSDLRRHWSRALAGAGLFDESLQVHPAQTPADTLRRGELAVLALDHATALRELKELDGDRDPGLAPDPWLELLLRAAKVMSGEPDGMLALRTARTEMPAEATVHWVVALAAQSVGALAEAGEAAAAARAGGSRDPRLLAIEAAAVVGVSPEGAEGPGPDDVRRALELVGKAQHVALADEDPAAFAADLLVKAGRPDAAGRLAMAGAGERSLPPEGRQKWHAVARGLGASGRRLTPTGGINVVRALTGRREAARRREVERSLVCRCYGSTGWLGPARQHYVDNHLTVVVPEPVAGLSARLLRCPATAILFLDFPARQITLPVSIGG</sequence>
<gene>
    <name evidence="1" type="ORF">ACIB24_12255</name>
</gene>
<organism evidence="1 2">
    <name type="scientific">Spongisporangium articulatum</name>
    <dbReference type="NCBI Taxonomy" id="3362603"/>
    <lineage>
        <taxon>Bacteria</taxon>
        <taxon>Bacillati</taxon>
        <taxon>Actinomycetota</taxon>
        <taxon>Actinomycetes</taxon>
        <taxon>Kineosporiales</taxon>
        <taxon>Kineosporiaceae</taxon>
        <taxon>Spongisporangium</taxon>
    </lineage>
</organism>
<proteinExistence type="predicted"/>
<reference evidence="1 2" key="1">
    <citation type="submission" date="2024-10" db="EMBL/GenBank/DDBJ databases">
        <title>The Natural Products Discovery Center: Release of the First 8490 Sequenced Strains for Exploring Actinobacteria Biosynthetic Diversity.</title>
        <authorList>
            <person name="Kalkreuter E."/>
            <person name="Kautsar S.A."/>
            <person name="Yang D."/>
            <person name="Bader C.D."/>
            <person name="Teijaro C.N."/>
            <person name="Fluegel L."/>
            <person name="Davis C.M."/>
            <person name="Simpson J.R."/>
            <person name="Lauterbach L."/>
            <person name="Steele A.D."/>
            <person name="Gui C."/>
            <person name="Meng S."/>
            <person name="Li G."/>
            <person name="Viehrig K."/>
            <person name="Ye F."/>
            <person name="Su P."/>
            <person name="Kiefer A.F."/>
            <person name="Nichols A."/>
            <person name="Cepeda A.J."/>
            <person name="Yan W."/>
            <person name="Fan B."/>
            <person name="Jiang Y."/>
            <person name="Adhikari A."/>
            <person name="Zheng C.-J."/>
            <person name="Schuster L."/>
            <person name="Cowan T.M."/>
            <person name="Smanski M.J."/>
            <person name="Chevrette M.G."/>
            <person name="De Carvalho L.P.S."/>
            <person name="Shen B."/>
        </authorList>
    </citation>
    <scope>NUCLEOTIDE SEQUENCE [LARGE SCALE GENOMIC DNA]</scope>
    <source>
        <strain evidence="1 2">NPDC049639</strain>
    </source>
</reference>
<name>A0ABW8AQB5_9ACTN</name>
<accession>A0ABW8AQB5</accession>
<protein>
    <recommendedName>
        <fullName evidence="3">DUF222 domain-containing protein</fullName>
    </recommendedName>
</protein>
<evidence type="ECO:0000313" key="2">
    <source>
        <dbReference type="Proteomes" id="UP001612915"/>
    </source>
</evidence>